<protein>
    <submittedName>
        <fullName evidence="1">Uncharacterized protein</fullName>
    </submittedName>
</protein>
<dbReference type="EMBL" id="GBXM01005769">
    <property type="protein sequence ID" value="JAI02809.1"/>
    <property type="molecule type" value="Transcribed_RNA"/>
</dbReference>
<name>A0A0E9XM84_ANGAN</name>
<reference evidence="1" key="2">
    <citation type="journal article" date="2015" name="Fish Shellfish Immunol.">
        <title>Early steps in the European eel (Anguilla anguilla)-Vibrio vulnificus interaction in the gills: Role of the RtxA13 toxin.</title>
        <authorList>
            <person name="Callol A."/>
            <person name="Pajuelo D."/>
            <person name="Ebbesson L."/>
            <person name="Teles M."/>
            <person name="MacKenzie S."/>
            <person name="Amaro C."/>
        </authorList>
    </citation>
    <scope>NUCLEOTIDE SEQUENCE</scope>
</reference>
<dbReference type="AlphaFoldDB" id="A0A0E9XM84"/>
<organism evidence="1">
    <name type="scientific">Anguilla anguilla</name>
    <name type="common">European freshwater eel</name>
    <name type="synonym">Muraena anguilla</name>
    <dbReference type="NCBI Taxonomy" id="7936"/>
    <lineage>
        <taxon>Eukaryota</taxon>
        <taxon>Metazoa</taxon>
        <taxon>Chordata</taxon>
        <taxon>Craniata</taxon>
        <taxon>Vertebrata</taxon>
        <taxon>Euteleostomi</taxon>
        <taxon>Actinopterygii</taxon>
        <taxon>Neopterygii</taxon>
        <taxon>Teleostei</taxon>
        <taxon>Anguilliformes</taxon>
        <taxon>Anguillidae</taxon>
        <taxon>Anguilla</taxon>
    </lineage>
</organism>
<evidence type="ECO:0000313" key="1">
    <source>
        <dbReference type="EMBL" id="JAI02809.1"/>
    </source>
</evidence>
<sequence length="28" mass="3349">MHQVDWLERRNMCFQMTLPINTDPGSDL</sequence>
<accession>A0A0E9XM84</accession>
<reference evidence="1" key="1">
    <citation type="submission" date="2014-11" db="EMBL/GenBank/DDBJ databases">
        <authorList>
            <person name="Amaro Gonzalez C."/>
        </authorList>
    </citation>
    <scope>NUCLEOTIDE SEQUENCE</scope>
</reference>
<proteinExistence type="predicted"/>